<comment type="caution">
    <text evidence="3">The sequence shown here is derived from an EMBL/GenBank/DDBJ whole genome shotgun (WGS) entry which is preliminary data.</text>
</comment>
<keyword evidence="2" id="KW-1133">Transmembrane helix</keyword>
<feature type="region of interest" description="Disordered" evidence="1">
    <location>
        <begin position="148"/>
        <end position="203"/>
    </location>
</feature>
<keyword evidence="2" id="KW-0812">Transmembrane</keyword>
<name>A0A8J2WL49_9CRUS</name>
<dbReference type="Proteomes" id="UP000789390">
    <property type="component" value="Unassembled WGS sequence"/>
</dbReference>
<sequence>MSAEEDYSDGLSDISVGQQQPTQTQIIKQVIDFFYGPEGGTFSKDWTKRLVRPRPRLTPPTFSTTTPGYLTHFYDTTNHAVHEPSARIPYPLIILGGVLILAIFYLLLFLIIDRLRCCKKEVTRRRNRQARTPTDGLYHIEEDALGSGNTTVSVHSPKSSKVEDLPPSYEDAVLASGQQQLAEARTNQATPSNVNNDSVEVNN</sequence>
<evidence type="ECO:0000256" key="1">
    <source>
        <dbReference type="SAM" id="MobiDB-lite"/>
    </source>
</evidence>
<keyword evidence="2" id="KW-0472">Membrane</keyword>
<feature type="compositionally biased region" description="Polar residues" evidence="1">
    <location>
        <begin position="148"/>
        <end position="159"/>
    </location>
</feature>
<proteinExistence type="predicted"/>
<evidence type="ECO:0000313" key="3">
    <source>
        <dbReference type="EMBL" id="CAH0106908.1"/>
    </source>
</evidence>
<evidence type="ECO:0000256" key="2">
    <source>
        <dbReference type="SAM" id="Phobius"/>
    </source>
</evidence>
<dbReference type="OrthoDB" id="6364708at2759"/>
<accession>A0A8J2WL49</accession>
<feature type="transmembrane region" description="Helical" evidence="2">
    <location>
        <begin position="88"/>
        <end position="112"/>
    </location>
</feature>
<feature type="compositionally biased region" description="Polar residues" evidence="1">
    <location>
        <begin position="176"/>
        <end position="191"/>
    </location>
</feature>
<dbReference type="EMBL" id="CAKKLH010000237">
    <property type="protein sequence ID" value="CAH0106908.1"/>
    <property type="molecule type" value="Genomic_DNA"/>
</dbReference>
<evidence type="ECO:0000313" key="4">
    <source>
        <dbReference type="Proteomes" id="UP000789390"/>
    </source>
</evidence>
<dbReference type="AlphaFoldDB" id="A0A8J2WL49"/>
<reference evidence="3" key="1">
    <citation type="submission" date="2021-11" db="EMBL/GenBank/DDBJ databases">
        <authorList>
            <person name="Schell T."/>
        </authorList>
    </citation>
    <scope>NUCLEOTIDE SEQUENCE</scope>
    <source>
        <strain evidence="3">M5</strain>
    </source>
</reference>
<organism evidence="3 4">
    <name type="scientific">Daphnia galeata</name>
    <dbReference type="NCBI Taxonomy" id="27404"/>
    <lineage>
        <taxon>Eukaryota</taxon>
        <taxon>Metazoa</taxon>
        <taxon>Ecdysozoa</taxon>
        <taxon>Arthropoda</taxon>
        <taxon>Crustacea</taxon>
        <taxon>Branchiopoda</taxon>
        <taxon>Diplostraca</taxon>
        <taxon>Cladocera</taxon>
        <taxon>Anomopoda</taxon>
        <taxon>Daphniidae</taxon>
        <taxon>Daphnia</taxon>
    </lineage>
</organism>
<feature type="compositionally biased region" description="Low complexity" evidence="1">
    <location>
        <begin position="192"/>
        <end position="203"/>
    </location>
</feature>
<gene>
    <name evidence="3" type="ORF">DGAL_LOCUS10072</name>
</gene>
<protein>
    <submittedName>
        <fullName evidence="3">Uncharacterized protein</fullName>
    </submittedName>
</protein>
<keyword evidence="4" id="KW-1185">Reference proteome</keyword>